<evidence type="ECO:0000313" key="3">
    <source>
        <dbReference type="Proteomes" id="UP000724874"/>
    </source>
</evidence>
<reference evidence="2" key="1">
    <citation type="submission" date="2020-11" db="EMBL/GenBank/DDBJ databases">
        <authorList>
            <consortium name="DOE Joint Genome Institute"/>
            <person name="Ahrendt S."/>
            <person name="Riley R."/>
            <person name="Andreopoulos W."/>
            <person name="LaButti K."/>
            <person name="Pangilinan J."/>
            <person name="Ruiz-duenas F.J."/>
            <person name="Barrasa J.M."/>
            <person name="Sanchez-Garcia M."/>
            <person name="Camarero S."/>
            <person name="Miyauchi S."/>
            <person name="Serrano A."/>
            <person name="Linde D."/>
            <person name="Babiker R."/>
            <person name="Drula E."/>
            <person name="Ayuso-Fernandez I."/>
            <person name="Pacheco R."/>
            <person name="Padilla G."/>
            <person name="Ferreira P."/>
            <person name="Barriuso J."/>
            <person name="Kellner H."/>
            <person name="Castanera R."/>
            <person name="Alfaro M."/>
            <person name="Ramirez L."/>
            <person name="Pisabarro A.G."/>
            <person name="Kuo A."/>
            <person name="Tritt A."/>
            <person name="Lipzen A."/>
            <person name="He G."/>
            <person name="Yan M."/>
            <person name="Ng V."/>
            <person name="Cullen D."/>
            <person name="Martin F."/>
            <person name="Rosso M.-N."/>
            <person name="Henrissat B."/>
            <person name="Hibbett D."/>
            <person name="Martinez A.T."/>
            <person name="Grigoriev I.V."/>
        </authorList>
    </citation>
    <scope>NUCLEOTIDE SEQUENCE</scope>
    <source>
        <strain evidence="2">AH 44721</strain>
    </source>
</reference>
<comment type="caution">
    <text evidence="2">The sequence shown here is derived from an EMBL/GenBank/DDBJ whole genome shotgun (WGS) entry which is preliminary data.</text>
</comment>
<proteinExistence type="predicted"/>
<keyword evidence="3" id="KW-1185">Reference proteome</keyword>
<protein>
    <submittedName>
        <fullName evidence="2">Uncharacterized protein</fullName>
    </submittedName>
</protein>
<organism evidence="2 3">
    <name type="scientific">Gymnopilus junonius</name>
    <name type="common">Spectacular rustgill mushroom</name>
    <name type="synonym">Gymnopilus spectabilis subsp. junonius</name>
    <dbReference type="NCBI Taxonomy" id="109634"/>
    <lineage>
        <taxon>Eukaryota</taxon>
        <taxon>Fungi</taxon>
        <taxon>Dikarya</taxon>
        <taxon>Basidiomycota</taxon>
        <taxon>Agaricomycotina</taxon>
        <taxon>Agaricomycetes</taxon>
        <taxon>Agaricomycetidae</taxon>
        <taxon>Agaricales</taxon>
        <taxon>Agaricineae</taxon>
        <taxon>Hymenogastraceae</taxon>
        <taxon>Gymnopilus</taxon>
    </lineage>
</organism>
<feature type="region of interest" description="Disordered" evidence="1">
    <location>
        <begin position="1"/>
        <end position="35"/>
    </location>
</feature>
<dbReference type="OrthoDB" id="2691851at2759"/>
<feature type="compositionally biased region" description="Polar residues" evidence="1">
    <location>
        <begin position="12"/>
        <end position="23"/>
    </location>
</feature>
<evidence type="ECO:0000313" key="2">
    <source>
        <dbReference type="EMBL" id="KAF8874314.1"/>
    </source>
</evidence>
<dbReference type="Proteomes" id="UP000724874">
    <property type="component" value="Unassembled WGS sequence"/>
</dbReference>
<sequence length="146" mass="15971">MAMGEMPRLKMNTPNTMSLTDPQRSPIRKTTWPGVVPRGMPEGSSVFTMLEKIDKATCRAYSPRGYEAADFERTFLIYKLGGRAAADIAHRSLGTPSIDATKRHIITSPIHASSGFPTLPELSSNLAACYPPRANGPDVVVTPRWI</sequence>
<accession>A0A9P5NB65</accession>
<dbReference type="AlphaFoldDB" id="A0A9P5NB65"/>
<name>A0A9P5NB65_GYMJU</name>
<gene>
    <name evidence="2" type="ORF">CPB84DRAFT_1853645</name>
</gene>
<dbReference type="EMBL" id="JADNYJ010000216">
    <property type="protein sequence ID" value="KAF8874314.1"/>
    <property type="molecule type" value="Genomic_DNA"/>
</dbReference>
<evidence type="ECO:0000256" key="1">
    <source>
        <dbReference type="SAM" id="MobiDB-lite"/>
    </source>
</evidence>